<comment type="caution">
    <text evidence="1">The sequence shown here is derived from an EMBL/GenBank/DDBJ whole genome shotgun (WGS) entry which is preliminary data.</text>
</comment>
<organism evidence="1">
    <name type="scientific">marine sediment metagenome</name>
    <dbReference type="NCBI Taxonomy" id="412755"/>
    <lineage>
        <taxon>unclassified sequences</taxon>
        <taxon>metagenomes</taxon>
        <taxon>ecological metagenomes</taxon>
    </lineage>
</organism>
<dbReference type="Pfam" id="PF02452">
    <property type="entry name" value="PemK_toxin"/>
    <property type="match status" value="1"/>
</dbReference>
<protein>
    <submittedName>
        <fullName evidence="1">Uncharacterized protein</fullName>
    </submittedName>
</protein>
<dbReference type="GO" id="GO:0006402">
    <property type="term" value="P:mRNA catabolic process"/>
    <property type="evidence" value="ECO:0007669"/>
    <property type="project" value="TreeGrafter"/>
</dbReference>
<dbReference type="GO" id="GO:0003677">
    <property type="term" value="F:DNA binding"/>
    <property type="evidence" value="ECO:0007669"/>
    <property type="project" value="InterPro"/>
</dbReference>
<dbReference type="GO" id="GO:0004521">
    <property type="term" value="F:RNA endonuclease activity"/>
    <property type="evidence" value="ECO:0007669"/>
    <property type="project" value="TreeGrafter"/>
</dbReference>
<dbReference type="Gene3D" id="2.30.30.110">
    <property type="match status" value="1"/>
</dbReference>
<dbReference type="InterPro" id="IPR011067">
    <property type="entry name" value="Plasmid_toxin/cell-grow_inhib"/>
</dbReference>
<dbReference type="PANTHER" id="PTHR33988:SF2">
    <property type="entry name" value="ENDORIBONUCLEASE MAZF"/>
    <property type="match status" value="1"/>
</dbReference>
<accession>A0A0F8WKY6</accession>
<reference evidence="1" key="1">
    <citation type="journal article" date="2015" name="Nature">
        <title>Complex archaea that bridge the gap between prokaryotes and eukaryotes.</title>
        <authorList>
            <person name="Spang A."/>
            <person name="Saw J.H."/>
            <person name="Jorgensen S.L."/>
            <person name="Zaremba-Niedzwiedzka K."/>
            <person name="Martijn J."/>
            <person name="Lind A.E."/>
            <person name="van Eijk R."/>
            <person name="Schleper C."/>
            <person name="Guy L."/>
            <person name="Ettema T.J."/>
        </authorList>
    </citation>
    <scope>NUCLEOTIDE SEQUENCE</scope>
</reference>
<dbReference type="InterPro" id="IPR003477">
    <property type="entry name" value="PemK-like"/>
</dbReference>
<proteinExistence type="predicted"/>
<dbReference type="AlphaFoldDB" id="A0A0F8WKY6"/>
<dbReference type="SUPFAM" id="SSF50118">
    <property type="entry name" value="Cell growth inhibitor/plasmid maintenance toxic component"/>
    <property type="match status" value="1"/>
</dbReference>
<dbReference type="PANTHER" id="PTHR33988">
    <property type="entry name" value="ENDORIBONUCLEASE MAZF-RELATED"/>
    <property type="match status" value="1"/>
</dbReference>
<name>A0A0F8WKY6_9ZZZZ</name>
<sequence length="103" mass="11445">MRGEVWWAELDQPAGRRPVLLISRNEAYIVRSIVIVAPVTTRIRNIPTEVPLGTADGMSRDCVVNLDTITTIPKDCLSSRITSLSPQRIKEVEAAIHFAMGME</sequence>
<dbReference type="GO" id="GO:0016075">
    <property type="term" value="P:rRNA catabolic process"/>
    <property type="evidence" value="ECO:0007669"/>
    <property type="project" value="TreeGrafter"/>
</dbReference>
<dbReference type="EMBL" id="LAZR01064431">
    <property type="protein sequence ID" value="KKK57532.1"/>
    <property type="molecule type" value="Genomic_DNA"/>
</dbReference>
<evidence type="ECO:0000313" key="1">
    <source>
        <dbReference type="EMBL" id="KKK57532.1"/>
    </source>
</evidence>
<gene>
    <name evidence="1" type="ORF">LCGC14_3053530</name>
</gene>